<evidence type="ECO:0000256" key="1">
    <source>
        <dbReference type="ARBA" id="ARBA00001913"/>
    </source>
</evidence>
<organism evidence="14 15">
    <name type="scientific">Heyndrickxia ginsengihumi</name>
    <dbReference type="NCBI Taxonomy" id="363870"/>
    <lineage>
        <taxon>Bacteria</taxon>
        <taxon>Bacillati</taxon>
        <taxon>Bacillota</taxon>
        <taxon>Bacilli</taxon>
        <taxon>Bacillales</taxon>
        <taxon>Bacillaceae</taxon>
        <taxon>Heyndrickxia</taxon>
    </lineage>
</organism>
<evidence type="ECO:0000313" key="14">
    <source>
        <dbReference type="EMBL" id="KHD86665.1"/>
    </source>
</evidence>
<dbReference type="GO" id="GO:0006508">
    <property type="term" value="P:proteolysis"/>
    <property type="evidence" value="ECO:0007669"/>
    <property type="project" value="UniProtKB-KW"/>
</dbReference>
<dbReference type="AlphaFoldDB" id="A0A0A6VEH1"/>
<sequence length="471" mass="50817">MYRVFFIFLCSILIVPCTQNITYGKNSASKKHVIIIFKNNIEKNTITQLDGKVKHSFHSISAIAGEVPQSAISKLQANDQIAKIEPDQKVRVSGQIRDWGVSKVQAPRAWSSHFTGKGVKIAVLDTGIAKHPDLSIAGGVSMVSKSYNDTDGHGTHVAGIIAAKNNKIGVVGVAPDAQIYAVKVLKSDGDGYISDVISGIEWSIKHHMNIINMSFGTLDYSEALKKEVDKASRNGILVVAAAGNHSNSKTSSKTDNIDYPARLSSTVAVGGVGKNLKKASFSSIGKEIEFTAPAVDILSTYIGNQYAWMDGTSMATPFVTGALALLKQEYPHLSNQALIAKLYTSTIDLGAKGKDHYYGYGFVQAPYIKSSFSTSLKTNQSTYKRGNTVQITENVLNANSKKPVSDANVKIVITTIKGVVKNTTTKTNSKGTITYKLTTNSHFYKGQYLITTTVSKSGYNTKIASKTIVLN</sequence>
<proteinExistence type="inferred from homology"/>
<evidence type="ECO:0000259" key="13">
    <source>
        <dbReference type="Pfam" id="PF05922"/>
    </source>
</evidence>
<comment type="similarity">
    <text evidence="3 10 11">Belongs to the peptidase S8 family.</text>
</comment>
<feature type="active site" description="Charge relay system" evidence="10">
    <location>
        <position position="125"/>
    </location>
</feature>
<dbReference type="InterPro" id="IPR022398">
    <property type="entry name" value="Peptidase_S8_His-AS"/>
</dbReference>
<feature type="active site" description="Charge relay system" evidence="10">
    <location>
        <position position="313"/>
    </location>
</feature>
<evidence type="ECO:0000259" key="12">
    <source>
        <dbReference type="Pfam" id="PF00082"/>
    </source>
</evidence>
<evidence type="ECO:0000256" key="5">
    <source>
        <dbReference type="ARBA" id="ARBA00022670"/>
    </source>
</evidence>
<dbReference type="GO" id="GO:0046872">
    <property type="term" value="F:metal ion binding"/>
    <property type="evidence" value="ECO:0007669"/>
    <property type="project" value="UniProtKB-KW"/>
</dbReference>
<dbReference type="InterPro" id="IPR000209">
    <property type="entry name" value="Peptidase_S8/S53_dom"/>
</dbReference>
<feature type="domain" description="Inhibitor I9" evidence="13">
    <location>
        <begin position="44"/>
        <end position="92"/>
    </location>
</feature>
<dbReference type="GO" id="GO:0004252">
    <property type="term" value="F:serine-type endopeptidase activity"/>
    <property type="evidence" value="ECO:0007669"/>
    <property type="project" value="UniProtKB-UniRule"/>
</dbReference>
<dbReference type="Gene3D" id="3.30.70.80">
    <property type="entry name" value="Peptidase S8 propeptide/proteinase inhibitor I9"/>
    <property type="match status" value="1"/>
</dbReference>
<dbReference type="PROSITE" id="PS00137">
    <property type="entry name" value="SUBTILASE_HIS"/>
    <property type="match status" value="1"/>
</dbReference>
<dbReference type="SUPFAM" id="SSF54897">
    <property type="entry name" value="Protease propeptides/inhibitors"/>
    <property type="match status" value="1"/>
</dbReference>
<evidence type="ECO:0000256" key="7">
    <source>
        <dbReference type="ARBA" id="ARBA00022801"/>
    </source>
</evidence>
<dbReference type="PROSITE" id="PS00138">
    <property type="entry name" value="SUBTILASE_SER"/>
    <property type="match status" value="1"/>
</dbReference>
<dbReference type="Pfam" id="PF05922">
    <property type="entry name" value="Inhibitor_I9"/>
    <property type="match status" value="1"/>
</dbReference>
<feature type="domain" description="Peptidase S8/S53" evidence="12">
    <location>
        <begin position="116"/>
        <end position="361"/>
    </location>
</feature>
<evidence type="ECO:0000256" key="6">
    <source>
        <dbReference type="ARBA" id="ARBA00022723"/>
    </source>
</evidence>
<comment type="subcellular location">
    <subcellularLocation>
        <location evidence="2">Secreted</location>
    </subcellularLocation>
</comment>
<dbReference type="InterPro" id="IPR023827">
    <property type="entry name" value="Peptidase_S8_Asp-AS"/>
</dbReference>
<evidence type="ECO:0000313" key="15">
    <source>
        <dbReference type="Proteomes" id="UP000030588"/>
    </source>
</evidence>
<feature type="active site" description="Charge relay system" evidence="10">
    <location>
        <position position="153"/>
    </location>
</feature>
<keyword evidence="8 10" id="KW-0720">Serine protease</keyword>
<evidence type="ECO:0000256" key="4">
    <source>
        <dbReference type="ARBA" id="ARBA00022525"/>
    </source>
</evidence>
<evidence type="ECO:0000256" key="8">
    <source>
        <dbReference type="ARBA" id="ARBA00022825"/>
    </source>
</evidence>
<dbReference type="Proteomes" id="UP000030588">
    <property type="component" value="Unassembled WGS sequence"/>
</dbReference>
<dbReference type="PANTHER" id="PTHR43806:SF11">
    <property type="entry name" value="CEREVISIN-RELATED"/>
    <property type="match status" value="1"/>
</dbReference>
<dbReference type="InterPro" id="IPR023828">
    <property type="entry name" value="Peptidase_S8_Ser-AS"/>
</dbReference>
<evidence type="ECO:0000256" key="2">
    <source>
        <dbReference type="ARBA" id="ARBA00004613"/>
    </source>
</evidence>
<evidence type="ECO:0000256" key="11">
    <source>
        <dbReference type="RuleBase" id="RU003355"/>
    </source>
</evidence>
<dbReference type="Gene3D" id="2.60.40.1930">
    <property type="match status" value="1"/>
</dbReference>
<name>A0A0A6VEH1_9BACI</name>
<reference evidence="14 15" key="1">
    <citation type="submission" date="2014-10" db="EMBL/GenBank/DDBJ databases">
        <title>Draft genome of phytase producing Bacillus ginsengihumi strain M2.11.</title>
        <authorList>
            <person name="Toymentseva A."/>
            <person name="Boulygina E.A."/>
            <person name="Kazakov S.V."/>
            <person name="Kayumov I."/>
            <person name="Suleimanova A.D."/>
            <person name="Mardanova A.M."/>
            <person name="Maria S.N."/>
            <person name="Sergey M.Y."/>
            <person name="Sharipova M.R."/>
        </authorList>
    </citation>
    <scope>NUCLEOTIDE SEQUENCE [LARGE SCALE GENOMIC DNA]</scope>
    <source>
        <strain evidence="14 15">M2.11</strain>
    </source>
</reference>
<dbReference type="InterPro" id="IPR015500">
    <property type="entry name" value="Peptidase_S8_subtilisin-rel"/>
</dbReference>
<dbReference type="EMBL" id="JRUN01000003">
    <property type="protein sequence ID" value="KHD86665.1"/>
    <property type="molecule type" value="Genomic_DNA"/>
</dbReference>
<dbReference type="Pfam" id="PF00082">
    <property type="entry name" value="Peptidase_S8"/>
    <property type="match status" value="1"/>
</dbReference>
<keyword evidence="7 10" id="KW-0378">Hydrolase</keyword>
<dbReference type="SUPFAM" id="SSF52743">
    <property type="entry name" value="Subtilisin-like"/>
    <property type="match status" value="1"/>
</dbReference>
<keyword evidence="6" id="KW-0479">Metal-binding</keyword>
<dbReference type="InterPro" id="IPR034202">
    <property type="entry name" value="Subtilisin_Carlsberg-like"/>
</dbReference>
<dbReference type="InterPro" id="IPR050131">
    <property type="entry name" value="Peptidase_S8_subtilisin-like"/>
</dbReference>
<evidence type="ECO:0000256" key="3">
    <source>
        <dbReference type="ARBA" id="ARBA00011073"/>
    </source>
</evidence>
<dbReference type="PRINTS" id="PR00723">
    <property type="entry name" value="SUBTILISIN"/>
</dbReference>
<keyword evidence="5 10" id="KW-0645">Protease</keyword>
<comment type="cofactor">
    <cofactor evidence="1">
        <name>Ca(2+)</name>
        <dbReference type="ChEBI" id="CHEBI:29108"/>
    </cofactor>
</comment>
<comment type="caution">
    <text evidence="14">The sequence shown here is derived from an EMBL/GenBank/DDBJ whole genome shotgun (WGS) entry which is preliminary data.</text>
</comment>
<gene>
    <name evidence="14" type="ORF">NG54_01830</name>
</gene>
<dbReference type="InterPro" id="IPR037045">
    <property type="entry name" value="S8pro/Inhibitor_I9_sf"/>
</dbReference>
<dbReference type="InterPro" id="IPR036852">
    <property type="entry name" value="Peptidase_S8/S53_dom_sf"/>
</dbReference>
<accession>A0A0A6VEH1</accession>
<dbReference type="CDD" id="cd07477">
    <property type="entry name" value="Peptidases_S8_Subtilisin_subset"/>
    <property type="match status" value="1"/>
</dbReference>
<dbReference type="PANTHER" id="PTHR43806">
    <property type="entry name" value="PEPTIDASE S8"/>
    <property type="match status" value="1"/>
</dbReference>
<keyword evidence="4" id="KW-0964">Secreted</keyword>
<evidence type="ECO:0000256" key="9">
    <source>
        <dbReference type="ARBA" id="ARBA00022837"/>
    </source>
</evidence>
<dbReference type="STRING" id="363870.NG54_01830"/>
<evidence type="ECO:0000256" key="10">
    <source>
        <dbReference type="PROSITE-ProRule" id="PRU01240"/>
    </source>
</evidence>
<dbReference type="PROSITE" id="PS00136">
    <property type="entry name" value="SUBTILASE_ASP"/>
    <property type="match status" value="1"/>
</dbReference>
<dbReference type="PROSITE" id="PS51892">
    <property type="entry name" value="SUBTILASE"/>
    <property type="match status" value="1"/>
</dbReference>
<keyword evidence="9" id="KW-0106">Calcium</keyword>
<protein>
    <submittedName>
        <fullName evidence="14">Uncharacterized protein</fullName>
    </submittedName>
</protein>
<dbReference type="InterPro" id="IPR010259">
    <property type="entry name" value="S8pro/Inhibitor_I9"/>
</dbReference>
<dbReference type="GO" id="GO:0005576">
    <property type="term" value="C:extracellular region"/>
    <property type="evidence" value="ECO:0007669"/>
    <property type="project" value="UniProtKB-SubCell"/>
</dbReference>
<dbReference type="Gene3D" id="3.40.50.200">
    <property type="entry name" value="Peptidase S8/S53 domain"/>
    <property type="match status" value="1"/>
</dbReference>